<gene>
    <name evidence="2" type="ORF">V5O48_017878</name>
</gene>
<feature type="region of interest" description="Disordered" evidence="1">
    <location>
        <begin position="1"/>
        <end position="161"/>
    </location>
</feature>
<feature type="compositionally biased region" description="Low complexity" evidence="1">
    <location>
        <begin position="86"/>
        <end position="113"/>
    </location>
</feature>
<name>A0ABR3EMQ0_9AGAR</name>
<feature type="compositionally biased region" description="Pro residues" evidence="1">
    <location>
        <begin position="34"/>
        <end position="51"/>
    </location>
</feature>
<evidence type="ECO:0000313" key="3">
    <source>
        <dbReference type="Proteomes" id="UP001465976"/>
    </source>
</evidence>
<protein>
    <submittedName>
        <fullName evidence="2">Uncharacterized protein</fullName>
    </submittedName>
</protein>
<organism evidence="2 3">
    <name type="scientific">Marasmius crinis-equi</name>
    <dbReference type="NCBI Taxonomy" id="585013"/>
    <lineage>
        <taxon>Eukaryota</taxon>
        <taxon>Fungi</taxon>
        <taxon>Dikarya</taxon>
        <taxon>Basidiomycota</taxon>
        <taxon>Agaricomycotina</taxon>
        <taxon>Agaricomycetes</taxon>
        <taxon>Agaricomycetidae</taxon>
        <taxon>Agaricales</taxon>
        <taxon>Marasmiineae</taxon>
        <taxon>Marasmiaceae</taxon>
        <taxon>Marasmius</taxon>
    </lineage>
</organism>
<evidence type="ECO:0000256" key="1">
    <source>
        <dbReference type="SAM" id="MobiDB-lite"/>
    </source>
</evidence>
<sequence>MSTAPRARLVTLKEVVDEDNINAPPHIPTHSQSPMPPTNGPHSQSPPPQSSPPGRSTAGTRLSGNNDVSVSGQGTTEPAANKDKPNSSTTPSASRTSTTNTSNPASSATTKPNTKAKKKQKSKRSKNQKGTSEVPAGGVENNKAREQEGDDNDDDTVQGRG</sequence>
<feature type="compositionally biased region" description="Polar residues" evidence="1">
    <location>
        <begin position="57"/>
        <end position="78"/>
    </location>
</feature>
<keyword evidence="3" id="KW-1185">Reference proteome</keyword>
<comment type="caution">
    <text evidence="2">The sequence shown here is derived from an EMBL/GenBank/DDBJ whole genome shotgun (WGS) entry which is preliminary data.</text>
</comment>
<dbReference type="EMBL" id="JBAHYK010002941">
    <property type="protein sequence ID" value="KAL0564176.1"/>
    <property type="molecule type" value="Genomic_DNA"/>
</dbReference>
<feature type="compositionally biased region" description="Basic residues" evidence="1">
    <location>
        <begin position="114"/>
        <end position="127"/>
    </location>
</feature>
<accession>A0ABR3EMQ0</accession>
<reference evidence="2 3" key="1">
    <citation type="submission" date="2024-02" db="EMBL/GenBank/DDBJ databases">
        <title>A draft genome for the cacao thread blight pathogen Marasmius crinis-equi.</title>
        <authorList>
            <person name="Cohen S.P."/>
            <person name="Baruah I.K."/>
            <person name="Amoako-Attah I."/>
            <person name="Bukari Y."/>
            <person name="Meinhardt L.W."/>
            <person name="Bailey B.A."/>
        </authorList>
    </citation>
    <scope>NUCLEOTIDE SEQUENCE [LARGE SCALE GENOMIC DNA]</scope>
    <source>
        <strain evidence="2 3">GH-76</strain>
    </source>
</reference>
<evidence type="ECO:0000313" key="2">
    <source>
        <dbReference type="EMBL" id="KAL0564176.1"/>
    </source>
</evidence>
<dbReference type="Proteomes" id="UP001465976">
    <property type="component" value="Unassembled WGS sequence"/>
</dbReference>
<feature type="compositionally biased region" description="Acidic residues" evidence="1">
    <location>
        <begin position="148"/>
        <end position="161"/>
    </location>
</feature>
<proteinExistence type="predicted"/>